<comment type="pathway">
    <text evidence="3">Glycerolipid metabolism; triacylglycerol biosynthesis.</text>
</comment>
<evidence type="ECO:0000256" key="7">
    <source>
        <dbReference type="ARBA" id="ARBA00023315"/>
    </source>
</evidence>
<dbReference type="SUPFAM" id="SSF52777">
    <property type="entry name" value="CoA-dependent acyltransferases"/>
    <property type="match status" value="1"/>
</dbReference>
<comment type="caution">
    <text evidence="13">The sequence shown here is derived from an EMBL/GenBank/DDBJ whole genome shotgun (WGS) entry which is preliminary data.</text>
</comment>
<proteinExistence type="inferred from homology"/>
<name>A0AAD5JQS3_ACENE</name>
<evidence type="ECO:0000256" key="8">
    <source>
        <dbReference type="ARBA" id="ARBA00024360"/>
    </source>
</evidence>
<evidence type="ECO:0000256" key="2">
    <source>
        <dbReference type="ARBA" id="ARBA00004586"/>
    </source>
</evidence>
<dbReference type="GO" id="GO:0005886">
    <property type="term" value="C:plasma membrane"/>
    <property type="evidence" value="ECO:0007669"/>
    <property type="project" value="UniProtKB-SubCell"/>
</dbReference>
<keyword evidence="5" id="KW-0808">Transferase</keyword>
<sequence>MGDLKPIKVKANVEEVLMEKYEEGGGEPLSPMARMFHEPDSNIYIITMIGFKTQINPQVFKANLPHTLLKHPRFSSVQVMDENSRGLKWVPTIVDLDNHVIVPKLEPNNIHTPDKIVEDYVSNLSKSTIKMSIPMWDLHLLNLKTSYAESTAVLRIHHSLGDGTSLMSLFLASTRKVSDPQTLPTLHVMKKANSSTKSSGGFLGNYFIKLWLVLSLFWNTFVDVLKFLATVFMFLKDTETPLKGGLGTGATTSRRFVHRMVSLDDVKLVKNAMNTTINDVMLGVTQAGLSRYLNRKYGESKIDKGASERNNNLPQNIRLRATFFMNIRPSPGIQELADMMKKNSLARWGNHIGYLLFPFTIVLRDDPLDYLREAKATMDRKKASLEASYSYFLAKYFLKFFGLKMATFPSQTTLWFSNVPGPQEEVSYCGHPVAYVAPSCYGQPNTININVILAAWESLKLACLVISIGKNGESKNDHKGASENLWISAGLQCGVILARLFHAESWAMGFLRRLKGHGSLSGGHRVRLVSQSSDHLPLLAVEGQRAGAS</sequence>
<dbReference type="EMBL" id="JAJSOW010000002">
    <property type="protein sequence ID" value="KAI9199107.1"/>
    <property type="molecule type" value="Genomic_DNA"/>
</dbReference>
<evidence type="ECO:0000313" key="14">
    <source>
        <dbReference type="Proteomes" id="UP001064489"/>
    </source>
</evidence>
<evidence type="ECO:0000256" key="5">
    <source>
        <dbReference type="ARBA" id="ARBA00022679"/>
    </source>
</evidence>
<feature type="domain" description="O-acyltransferase WSD1-like N-terminal" evidence="11">
    <location>
        <begin position="73"/>
        <end position="281"/>
    </location>
</feature>
<protein>
    <recommendedName>
        <fullName evidence="15">Diacylglycerol O-acyltransferase</fullName>
    </recommendedName>
</protein>
<evidence type="ECO:0000256" key="10">
    <source>
        <dbReference type="ARBA" id="ARBA00048109"/>
    </source>
</evidence>
<evidence type="ECO:0000259" key="11">
    <source>
        <dbReference type="Pfam" id="PF03007"/>
    </source>
</evidence>
<dbReference type="Pfam" id="PF06974">
    <property type="entry name" value="WS_DGAT_C"/>
    <property type="match status" value="1"/>
</dbReference>
<reference evidence="13 14" key="1">
    <citation type="journal article" date="2022" name="Plant J.">
        <title>Strategies of tolerance reflected in two North American maple genomes.</title>
        <authorList>
            <person name="McEvoy S.L."/>
            <person name="Sezen U.U."/>
            <person name="Trouern-Trend A."/>
            <person name="McMahon S.M."/>
            <person name="Schaberg P.G."/>
            <person name="Yang J."/>
            <person name="Wegrzyn J.L."/>
            <person name="Swenson N.G."/>
        </authorList>
    </citation>
    <scope>NUCLEOTIDE SEQUENCE [LARGE SCALE GENOMIC DNA]</scope>
    <source>
        <strain evidence="13">91603</strain>
    </source>
</reference>
<comment type="subcellular location">
    <subcellularLocation>
        <location evidence="1">Cell membrane</location>
        <topology evidence="1">Single-pass membrane protein</topology>
    </subcellularLocation>
    <subcellularLocation>
        <location evidence="2">Endoplasmic reticulum membrane</location>
    </subcellularLocation>
</comment>
<dbReference type="InterPro" id="IPR004255">
    <property type="entry name" value="O-acyltransferase_WSD1_N"/>
</dbReference>
<dbReference type="GO" id="GO:0005789">
    <property type="term" value="C:endoplasmic reticulum membrane"/>
    <property type="evidence" value="ECO:0007669"/>
    <property type="project" value="UniProtKB-SubCell"/>
</dbReference>
<dbReference type="Pfam" id="PF03007">
    <property type="entry name" value="WS_DGAT_cat"/>
    <property type="match status" value="1"/>
</dbReference>
<keyword evidence="6" id="KW-0256">Endoplasmic reticulum</keyword>
<dbReference type="PANTHER" id="PTHR31650">
    <property type="entry name" value="O-ACYLTRANSFERASE (WSD1-LIKE) FAMILY PROTEIN"/>
    <property type="match status" value="1"/>
</dbReference>
<dbReference type="InterPro" id="IPR009721">
    <property type="entry name" value="O-acyltransferase_WSD1_C"/>
</dbReference>
<keyword evidence="14" id="KW-1185">Reference proteome</keyword>
<comment type="similarity">
    <text evidence="8">In the N-terminal section; belongs to the long-chain O-acyltransferase family.</text>
</comment>
<comment type="catalytic activity">
    <reaction evidence="10">
        <text>an acyl-CoA + a 1,2-diacyl-sn-glycerol = a triacyl-sn-glycerol + CoA</text>
        <dbReference type="Rhea" id="RHEA:10868"/>
        <dbReference type="ChEBI" id="CHEBI:17815"/>
        <dbReference type="ChEBI" id="CHEBI:57287"/>
        <dbReference type="ChEBI" id="CHEBI:58342"/>
        <dbReference type="ChEBI" id="CHEBI:64615"/>
        <dbReference type="EC" id="2.3.1.20"/>
    </reaction>
</comment>
<comment type="catalytic activity">
    <reaction evidence="9">
        <text>a long chain fatty alcohol + a fatty acyl-CoA = a long-chain alcohol wax ester + CoA</text>
        <dbReference type="Rhea" id="RHEA:38443"/>
        <dbReference type="ChEBI" id="CHEBI:17135"/>
        <dbReference type="ChEBI" id="CHEBI:57287"/>
        <dbReference type="ChEBI" id="CHEBI:77636"/>
        <dbReference type="ChEBI" id="CHEBI:235323"/>
        <dbReference type="EC" id="2.3.1.75"/>
    </reaction>
</comment>
<evidence type="ECO:0000256" key="1">
    <source>
        <dbReference type="ARBA" id="ARBA00004162"/>
    </source>
</evidence>
<feature type="domain" description="O-acyltransferase WSD1 C-terminal" evidence="12">
    <location>
        <begin position="348"/>
        <end position="451"/>
    </location>
</feature>
<dbReference type="AlphaFoldDB" id="A0AAD5JQS3"/>
<keyword evidence="7" id="KW-0012">Acyltransferase</keyword>
<evidence type="ECO:0000313" key="13">
    <source>
        <dbReference type="EMBL" id="KAI9199107.1"/>
    </source>
</evidence>
<evidence type="ECO:0000256" key="6">
    <source>
        <dbReference type="ARBA" id="ARBA00022824"/>
    </source>
</evidence>
<accession>A0AAD5JQS3</accession>
<dbReference type="PANTHER" id="PTHR31650:SF38">
    <property type="entry name" value="O-ACYLTRANSFERASE WSD1-LIKE"/>
    <property type="match status" value="1"/>
</dbReference>
<dbReference type="GO" id="GO:0047196">
    <property type="term" value="F:long-chain-alcohol O-fatty-acyltransferase activity"/>
    <property type="evidence" value="ECO:0007669"/>
    <property type="project" value="UniProtKB-EC"/>
</dbReference>
<dbReference type="Proteomes" id="UP001064489">
    <property type="component" value="Chromosome 13"/>
</dbReference>
<evidence type="ECO:0000256" key="4">
    <source>
        <dbReference type="ARBA" id="ARBA00005189"/>
    </source>
</evidence>
<evidence type="ECO:0008006" key="15">
    <source>
        <dbReference type="Google" id="ProtNLM"/>
    </source>
</evidence>
<dbReference type="GO" id="GO:0004144">
    <property type="term" value="F:diacylglycerol O-acyltransferase activity"/>
    <property type="evidence" value="ECO:0007669"/>
    <property type="project" value="UniProtKB-EC"/>
</dbReference>
<evidence type="ECO:0000256" key="9">
    <source>
        <dbReference type="ARBA" id="ARBA00047604"/>
    </source>
</evidence>
<dbReference type="GO" id="GO:0019432">
    <property type="term" value="P:triglyceride biosynthetic process"/>
    <property type="evidence" value="ECO:0007669"/>
    <property type="project" value="TreeGrafter"/>
</dbReference>
<comment type="pathway">
    <text evidence="4">Lipid metabolism.</text>
</comment>
<gene>
    <name evidence="13" type="ORF">LWI28_027635</name>
</gene>
<evidence type="ECO:0000259" key="12">
    <source>
        <dbReference type="Pfam" id="PF06974"/>
    </source>
</evidence>
<dbReference type="InterPro" id="IPR045034">
    <property type="entry name" value="O-acyltransferase_WSD1-like"/>
</dbReference>
<evidence type="ECO:0000256" key="3">
    <source>
        <dbReference type="ARBA" id="ARBA00004771"/>
    </source>
</evidence>
<organism evidence="13 14">
    <name type="scientific">Acer negundo</name>
    <name type="common">Box elder</name>
    <dbReference type="NCBI Taxonomy" id="4023"/>
    <lineage>
        <taxon>Eukaryota</taxon>
        <taxon>Viridiplantae</taxon>
        <taxon>Streptophyta</taxon>
        <taxon>Embryophyta</taxon>
        <taxon>Tracheophyta</taxon>
        <taxon>Spermatophyta</taxon>
        <taxon>Magnoliopsida</taxon>
        <taxon>eudicotyledons</taxon>
        <taxon>Gunneridae</taxon>
        <taxon>Pentapetalae</taxon>
        <taxon>rosids</taxon>
        <taxon>malvids</taxon>
        <taxon>Sapindales</taxon>
        <taxon>Sapindaceae</taxon>
        <taxon>Hippocastanoideae</taxon>
        <taxon>Acereae</taxon>
        <taxon>Acer</taxon>
    </lineage>
</organism>